<feature type="transmembrane region" description="Helical" evidence="7">
    <location>
        <begin position="287"/>
        <end position="306"/>
    </location>
</feature>
<dbReference type="InterPro" id="IPR000515">
    <property type="entry name" value="MetI-like"/>
</dbReference>
<evidence type="ECO:0000256" key="5">
    <source>
        <dbReference type="ARBA" id="ARBA00022989"/>
    </source>
</evidence>
<dbReference type="AlphaFoldDB" id="A0A2W5SPD1"/>
<keyword evidence="6 7" id="KW-0472">Membrane</keyword>
<reference evidence="9 10" key="1">
    <citation type="submission" date="2017-08" db="EMBL/GenBank/DDBJ databases">
        <title>Infants hospitalized years apart are colonized by the same room-sourced microbial strains.</title>
        <authorList>
            <person name="Brooks B."/>
            <person name="Olm M.R."/>
            <person name="Firek B.A."/>
            <person name="Baker R."/>
            <person name="Thomas B.C."/>
            <person name="Morowitz M.J."/>
            <person name="Banfield J.F."/>
        </authorList>
    </citation>
    <scope>NUCLEOTIDE SEQUENCE [LARGE SCALE GENOMIC DNA]</scope>
    <source>
        <strain evidence="9">S2_005_003_R2_41</strain>
    </source>
</reference>
<dbReference type="SUPFAM" id="SSF161098">
    <property type="entry name" value="MetI-like"/>
    <property type="match status" value="1"/>
</dbReference>
<feature type="transmembrane region" description="Helical" evidence="7">
    <location>
        <begin position="12"/>
        <end position="32"/>
    </location>
</feature>
<comment type="subcellular location">
    <subcellularLocation>
        <location evidence="1 7">Cell membrane</location>
        <topology evidence="1 7">Multi-pass membrane protein</topology>
    </subcellularLocation>
</comment>
<dbReference type="GO" id="GO:0071916">
    <property type="term" value="F:dipeptide transmembrane transporter activity"/>
    <property type="evidence" value="ECO:0007669"/>
    <property type="project" value="TreeGrafter"/>
</dbReference>
<feature type="domain" description="ABC transmembrane type-1" evidence="8">
    <location>
        <begin position="97"/>
        <end position="310"/>
    </location>
</feature>
<dbReference type="PANTHER" id="PTHR43163:SF6">
    <property type="entry name" value="DIPEPTIDE TRANSPORT SYSTEM PERMEASE PROTEIN DPPB-RELATED"/>
    <property type="match status" value="1"/>
</dbReference>
<gene>
    <name evidence="9" type="ORF">DI563_06420</name>
</gene>
<comment type="caution">
    <text evidence="9">The sequence shown here is derived from an EMBL/GenBank/DDBJ whole genome shotgun (WGS) entry which is preliminary data.</text>
</comment>
<feature type="transmembrane region" description="Helical" evidence="7">
    <location>
        <begin position="185"/>
        <end position="204"/>
    </location>
</feature>
<dbReference type="Proteomes" id="UP000249135">
    <property type="component" value="Unassembled WGS sequence"/>
</dbReference>
<feature type="transmembrane region" description="Helical" evidence="7">
    <location>
        <begin position="245"/>
        <end position="267"/>
    </location>
</feature>
<evidence type="ECO:0000256" key="3">
    <source>
        <dbReference type="ARBA" id="ARBA00022475"/>
    </source>
</evidence>
<sequence>MLRNSYALRRLLYAVPICIGVGAVCFSLIYLAPGDPLQTILPADATPEVIELMRRAYGLDKPVYQQFLLWLVRAFQGDFGHSISTGRPVIVEVWQALRNTASLAIFAVPLSMGLGFTIGALAGFFRRRWLNSVVTALSTVGVCVPNYWLGIVLVIIFSVKLMVLPSAGMGSGGSDDFSFLRWEDVRFLILPVVTLSLVPLGMVARSTKAAVEEVTSMEFVQTLQAVGLSEFEILRHVIKNALPSVLSVMALQFGYLMGGSILVETIFNWPGTGYLLSKAIVNRDIPVLQGTILTLALVFVFANLLVDQIQARIDPRIRRA</sequence>
<evidence type="ECO:0000256" key="4">
    <source>
        <dbReference type="ARBA" id="ARBA00022692"/>
    </source>
</evidence>
<dbReference type="Gene3D" id="1.10.3720.10">
    <property type="entry name" value="MetI-like"/>
    <property type="match status" value="1"/>
</dbReference>
<dbReference type="CDD" id="cd06261">
    <property type="entry name" value="TM_PBP2"/>
    <property type="match status" value="1"/>
</dbReference>
<organism evidence="9 10">
    <name type="scientific">Variovorax paradoxus</name>
    <dbReference type="NCBI Taxonomy" id="34073"/>
    <lineage>
        <taxon>Bacteria</taxon>
        <taxon>Pseudomonadati</taxon>
        <taxon>Pseudomonadota</taxon>
        <taxon>Betaproteobacteria</taxon>
        <taxon>Burkholderiales</taxon>
        <taxon>Comamonadaceae</taxon>
        <taxon>Variovorax</taxon>
    </lineage>
</organism>
<evidence type="ECO:0000256" key="1">
    <source>
        <dbReference type="ARBA" id="ARBA00004651"/>
    </source>
</evidence>
<evidence type="ECO:0000313" key="9">
    <source>
        <dbReference type="EMBL" id="PZQ76680.1"/>
    </source>
</evidence>
<keyword evidence="2 7" id="KW-0813">Transport</keyword>
<proteinExistence type="inferred from homology"/>
<feature type="transmembrane region" description="Helical" evidence="7">
    <location>
        <begin position="146"/>
        <end position="165"/>
    </location>
</feature>
<dbReference type="Pfam" id="PF00528">
    <property type="entry name" value="BPD_transp_1"/>
    <property type="match status" value="1"/>
</dbReference>
<evidence type="ECO:0000256" key="7">
    <source>
        <dbReference type="RuleBase" id="RU363032"/>
    </source>
</evidence>
<dbReference type="Pfam" id="PF19300">
    <property type="entry name" value="BPD_transp_1_N"/>
    <property type="match status" value="1"/>
</dbReference>
<accession>A0A2W5SPD1</accession>
<feature type="transmembrane region" description="Helical" evidence="7">
    <location>
        <begin position="103"/>
        <end position="125"/>
    </location>
</feature>
<evidence type="ECO:0000256" key="6">
    <source>
        <dbReference type="ARBA" id="ARBA00023136"/>
    </source>
</evidence>
<evidence type="ECO:0000256" key="2">
    <source>
        <dbReference type="ARBA" id="ARBA00022448"/>
    </source>
</evidence>
<dbReference type="PANTHER" id="PTHR43163">
    <property type="entry name" value="DIPEPTIDE TRANSPORT SYSTEM PERMEASE PROTEIN DPPB-RELATED"/>
    <property type="match status" value="1"/>
</dbReference>
<evidence type="ECO:0000313" key="10">
    <source>
        <dbReference type="Proteomes" id="UP000249135"/>
    </source>
</evidence>
<keyword evidence="5 7" id="KW-1133">Transmembrane helix</keyword>
<evidence type="ECO:0000259" key="8">
    <source>
        <dbReference type="PROSITE" id="PS50928"/>
    </source>
</evidence>
<dbReference type="InterPro" id="IPR045621">
    <property type="entry name" value="BPD_transp_1_N"/>
</dbReference>
<dbReference type="PROSITE" id="PS50928">
    <property type="entry name" value="ABC_TM1"/>
    <property type="match status" value="1"/>
</dbReference>
<dbReference type="InterPro" id="IPR035906">
    <property type="entry name" value="MetI-like_sf"/>
</dbReference>
<dbReference type="EMBL" id="QFPP01000046">
    <property type="protein sequence ID" value="PZQ76680.1"/>
    <property type="molecule type" value="Genomic_DNA"/>
</dbReference>
<dbReference type="GO" id="GO:0005886">
    <property type="term" value="C:plasma membrane"/>
    <property type="evidence" value="ECO:0007669"/>
    <property type="project" value="UniProtKB-SubCell"/>
</dbReference>
<keyword evidence="3" id="KW-1003">Cell membrane</keyword>
<comment type="similarity">
    <text evidence="7">Belongs to the binding-protein-dependent transport system permease family.</text>
</comment>
<keyword evidence="4 7" id="KW-0812">Transmembrane</keyword>
<name>A0A2W5SPD1_VARPD</name>
<protein>
    <submittedName>
        <fullName evidence="9">ABC transporter permease</fullName>
    </submittedName>
</protein>